<dbReference type="Pfam" id="PF02485">
    <property type="entry name" value="Branch"/>
    <property type="match status" value="1"/>
</dbReference>
<keyword evidence="4" id="KW-0472">Membrane</keyword>
<dbReference type="PANTHER" id="PTHR31042:SF8">
    <property type="entry name" value="CORE-2_I-BRANCHING BETA-1,6-N-ACETYLGLUCOSAMINYLTRANSFERASE FAMILY PROTEIN"/>
    <property type="match status" value="1"/>
</dbReference>
<dbReference type="InterPro" id="IPR044174">
    <property type="entry name" value="BC10-like"/>
</dbReference>
<feature type="coiled-coil region" evidence="6">
    <location>
        <begin position="1856"/>
        <end position="1883"/>
    </location>
</feature>
<feature type="region of interest" description="Disordered" evidence="7">
    <location>
        <begin position="2325"/>
        <end position="2347"/>
    </location>
</feature>
<keyword evidence="5" id="KW-0325">Glycoprotein</keyword>
<organism evidence="8">
    <name type="scientific">viral metagenome</name>
    <dbReference type="NCBI Taxonomy" id="1070528"/>
    <lineage>
        <taxon>unclassified sequences</taxon>
        <taxon>metagenomes</taxon>
        <taxon>organismal metagenomes</taxon>
    </lineage>
</organism>
<evidence type="ECO:0000256" key="4">
    <source>
        <dbReference type="ARBA" id="ARBA00023136"/>
    </source>
</evidence>
<evidence type="ECO:0000256" key="5">
    <source>
        <dbReference type="ARBA" id="ARBA00023180"/>
    </source>
</evidence>
<evidence type="ECO:0000256" key="2">
    <source>
        <dbReference type="ARBA" id="ARBA00022676"/>
    </source>
</evidence>
<proteinExistence type="predicted"/>
<evidence type="ECO:0000256" key="1">
    <source>
        <dbReference type="ARBA" id="ARBA00004606"/>
    </source>
</evidence>
<protein>
    <submittedName>
        <fullName evidence="8">Uncharacterized protein</fullName>
    </submittedName>
</protein>
<keyword evidence="6" id="KW-0175">Coiled coil</keyword>
<evidence type="ECO:0000313" key="8">
    <source>
        <dbReference type="EMBL" id="QHU18991.1"/>
    </source>
</evidence>
<sequence length="2347" mass="272691">MSHISLLFLTYSNIIHISEFEDLFANCNIYIHPKYPDKINEDLKKYIISTLVETKWNDKSIVTATLELLKAAYSNEKNDWFILCSQDMYPLKNYENLNTYLSSQKYSIFDVLDGSINKTSQFWALTRDDVQKILINENKWESVFKSLSRKKAAIDELFFLTLLKQINKSYNYTNSKFCYVKWIENIIAKHPTTFNCLLEGDQKNIEENNSCFIRKTYETFKNKVCLNRELTILLVYGSESIKDYTKFINDFKDNANIFILSLLDNVSNNDLTEVCDQTYYTVWNDVENATNIIKGQFKGDIIVMSEKFDANNLRDLLKDNNITSEFSINFDVDKLAFLKTVPMPLGEDAEALAEDAEPLAEDAEPLAEKRDSEILLKLGDIILITDPTNEILNDNEFFIDYIDSKKMKLINTNTFENVVLSISSDGIIGDGTIKSIIIKSSNPEKGYARQNDLLAGTWVNIYFEGEIPTVITGEITNIEEDMIEITTTDGDTLYINFNYQGIPEDLPNLTFEIRPAIKAITSDELVNEGEEEELGEEDKNLIKEKTQRLFFDINDIEFGDIVNVEEYVNIDKDKYRFNIESQSNDLLEELISNIPNSQRTNKVLNSIHIMITRFIQLREMSSTFDINKNINGIIKKSAQDKPLAEYLSDFKNNLYWIMMVAKNIKKIYPSNQGIKPEYRRYDDYENINENESLLELQSLFKNYRADQSVEGQNKYSNLYYSVDPYLTPFYSINKGEDVFSGSNGIIIEADVNSNINAIVDNLGDLYSTVVAKSEMKNRKFVIQRYNLGQERLQATNLKGSKMVAHRVRLTNNDPISINSIITLPEPTVRFSKINLPGENLLVKANLNLHFLNYWELLKQKTNLTQIVVDGLDNDLEYDDKNFVDNIKQYLLDLSDYEKPKELTNLDIYKIFLRTIIPKIRVLFSLVKKYIKGKLSLVDVVNYLEPFLIYPIDLTYKQYNEINKFIYEKIKEYNKIYKEYSMAFSSIKILNIRSKSVGRNNEYFSNELFTLLDNNSDYLNQEKKLVFEDYGFDDPNKINISGSEFLKKITVSDFGNLYNTAVALSNIQLMYPAELSSIFETDKDKLKIIIEKDETKDKCSTYIISKKYYSKDGLLEDNDKPIYFDKEFDTTNYDLIDEKYKKQREQLSTDEFLVFLTDELINRSKISEIAAEHMAETLINQAKKVREGDYAILVNSIGDEFPDTMEYYVRNNNIWVLSKDIDPNSFIKENDLLCNLDYNCIFDTKQDKCIGSEVTKDNLVNNALKEIINQFDKNYNISKEELNSKIKKQLEYFGKSFDKLQQLKRKQFFKYNNQQYEIGLKIIDEMKDHVVSPYTRLRDLIMGQNDFIKKQTDIIQFVTLYCREGDPNIPNIHDGEMENEWWLYCKETDTKLLPKFHYILANTFITNNIQYDNVLNDLKRKIGKRSDDGDAWVDEHSGEVICYIDLDVSEGYKDGFIDKTRDVLEKDEAEIILEKRQDKKDKRLSVEGELVSNVISVLSSNMGLDIEQSRDFIIKVVTEMMNDIRIIEKEPAYKKREDEAAKKGKKLPSYMTVYGSTLIYLTLGMYLVALQTSIPSIRTRKTAPGCVRSFSGFPFEGEGDDSGLKYMACVALKSRDSSTMPWSTLAKNEEKIETTLKTFIIRYILPNSEVNQRFKQKVEYLLLNPEEQIPKEYDLNKWTNFLPPLRKFHVKNLDNITSAFTEELQSELYSGNHKQLEKLLVIESKIISYSLAIQELIQKIVDKKELLMKSSGHPFYNNACCNEEGAINMTALQYFISEDNNIANYNNIVSSLTSLVRDIKILTQSAIMLSEVNTKRLSPEITNEISEETIFFAFIYLCKFQNSIPLSEDLAAICIDKPDYLKKMDTIQEKIAKLKRDGRNYSKDQFLRLFQIVSRNNIIKMSLSSSNKTCINNFSEILNNLDLENNETVPKVLTQKLERIIESYDIPLSEDTKDMRSIKDYLGSSNSKMKKELIDFLRTKAKISGTELVNINNFINDLTLWRSDKNKRNEDIKISDDSLYNYVNFFKNFIKLFSDVFPTMILNQKVQTIEPPKYWGISKNHANDVREMVHNYYKPIEKFYGNNSIDNVLKEIKNKSRAVYLLSVFTPVLTNIKMGEKETYSVFDKRIVTQLFEYYILSVLTDYINLTMDPSMVTRMFKEKESDLFSGDFLIEQELRFSESEQEFIEGDVVKLKQDVAKLLLSYLNIMMLSKKTINVSFEDIQDKVFKLKEAEKYTFTDRLRDMTEEERAVDTILKHNKLGSLYSIGLSKGIKEYDPENFEHDKKVAEKVAEIENRLRGNNDGDLEDALEEINVDHEIEMDLAIDMNKTDDYDDGDPWGEELGGEIDYD</sequence>
<dbReference type="InterPro" id="IPR003406">
    <property type="entry name" value="Glyco_trans_14"/>
</dbReference>
<name>A0A6C0KP82_9ZZZZ</name>
<keyword evidence="2" id="KW-0328">Glycosyltransferase</keyword>
<dbReference type="EMBL" id="MN740943">
    <property type="protein sequence ID" value="QHU18991.1"/>
    <property type="molecule type" value="Genomic_DNA"/>
</dbReference>
<dbReference type="GO" id="GO:0016757">
    <property type="term" value="F:glycosyltransferase activity"/>
    <property type="evidence" value="ECO:0007669"/>
    <property type="project" value="UniProtKB-KW"/>
</dbReference>
<evidence type="ECO:0000256" key="6">
    <source>
        <dbReference type="SAM" id="Coils"/>
    </source>
</evidence>
<dbReference type="GO" id="GO:0016020">
    <property type="term" value="C:membrane"/>
    <property type="evidence" value="ECO:0007669"/>
    <property type="project" value="UniProtKB-SubCell"/>
</dbReference>
<feature type="compositionally biased region" description="Acidic residues" evidence="7">
    <location>
        <begin position="2329"/>
        <end position="2347"/>
    </location>
</feature>
<comment type="subcellular location">
    <subcellularLocation>
        <location evidence="1">Membrane</location>
        <topology evidence="1">Single-pass type II membrane protein</topology>
    </subcellularLocation>
</comment>
<evidence type="ECO:0000256" key="3">
    <source>
        <dbReference type="ARBA" id="ARBA00022679"/>
    </source>
</evidence>
<evidence type="ECO:0000256" key="7">
    <source>
        <dbReference type="SAM" id="MobiDB-lite"/>
    </source>
</evidence>
<dbReference type="PANTHER" id="PTHR31042">
    <property type="entry name" value="CORE-2/I-BRANCHING BETA-1,6-N-ACETYLGLUCOSAMINYLTRANSFERASE FAMILY PROTEIN-RELATED"/>
    <property type="match status" value="1"/>
</dbReference>
<accession>A0A6C0KP82</accession>
<keyword evidence="3" id="KW-0808">Transferase</keyword>
<reference evidence="8" key="1">
    <citation type="journal article" date="2020" name="Nature">
        <title>Giant virus diversity and host interactions through global metagenomics.</title>
        <authorList>
            <person name="Schulz F."/>
            <person name="Roux S."/>
            <person name="Paez-Espino D."/>
            <person name="Jungbluth S."/>
            <person name="Walsh D.A."/>
            <person name="Denef V.J."/>
            <person name="McMahon K.D."/>
            <person name="Konstantinidis K.T."/>
            <person name="Eloe-Fadrosh E.A."/>
            <person name="Kyrpides N.C."/>
            <person name="Woyke T."/>
        </authorList>
    </citation>
    <scope>NUCLEOTIDE SEQUENCE</scope>
    <source>
        <strain evidence="8">GVMAG-S-3300013014-104</strain>
    </source>
</reference>